<feature type="domain" description="ETS" evidence="9">
    <location>
        <begin position="285"/>
        <end position="367"/>
    </location>
</feature>
<dbReference type="PRINTS" id="PR00454">
    <property type="entry name" value="ETSDOMAIN"/>
</dbReference>
<reference evidence="11" key="2">
    <citation type="submission" date="2025-09" db="UniProtKB">
        <authorList>
            <consortium name="Ensembl"/>
        </authorList>
    </citation>
    <scope>IDENTIFICATION</scope>
</reference>
<reference evidence="11" key="1">
    <citation type="submission" date="2025-08" db="UniProtKB">
        <authorList>
            <consortium name="Ensembl"/>
        </authorList>
    </citation>
    <scope>IDENTIFICATION</scope>
</reference>
<dbReference type="InterPro" id="IPR000418">
    <property type="entry name" value="Ets_dom"/>
</dbReference>
<dbReference type="Gene3D" id="1.10.10.10">
    <property type="entry name" value="Winged helix-like DNA-binding domain superfamily/Winged helix DNA-binding domain"/>
    <property type="match status" value="1"/>
</dbReference>
<dbReference type="PANTHER" id="PTHR11849">
    <property type="entry name" value="ETS"/>
    <property type="match status" value="1"/>
</dbReference>
<keyword evidence="3" id="KW-0805">Transcription regulation</keyword>
<name>A0A8C5M6N4_9ANUR</name>
<organism evidence="11 12">
    <name type="scientific">Leptobrachium leishanense</name>
    <name type="common">Leishan spiny toad</name>
    <dbReference type="NCBI Taxonomy" id="445787"/>
    <lineage>
        <taxon>Eukaryota</taxon>
        <taxon>Metazoa</taxon>
        <taxon>Chordata</taxon>
        <taxon>Craniata</taxon>
        <taxon>Vertebrata</taxon>
        <taxon>Euteleostomi</taxon>
        <taxon>Amphibia</taxon>
        <taxon>Batrachia</taxon>
        <taxon>Anura</taxon>
        <taxon>Pelobatoidea</taxon>
        <taxon>Megophryidae</taxon>
        <taxon>Leptobrachium</taxon>
    </lineage>
</organism>
<feature type="region of interest" description="Disordered" evidence="8">
    <location>
        <begin position="212"/>
        <end position="233"/>
    </location>
</feature>
<dbReference type="InterPro" id="IPR036390">
    <property type="entry name" value="WH_DNA-bd_sf"/>
</dbReference>
<gene>
    <name evidence="11" type="primary">ELF3</name>
</gene>
<keyword evidence="5" id="KW-0804">Transcription</keyword>
<dbReference type="GO" id="GO:1990837">
    <property type="term" value="F:sequence-specific double-stranded DNA binding"/>
    <property type="evidence" value="ECO:0007669"/>
    <property type="project" value="UniProtKB-ARBA"/>
</dbReference>
<dbReference type="PROSITE" id="PS50061">
    <property type="entry name" value="ETS_DOMAIN_3"/>
    <property type="match status" value="1"/>
</dbReference>
<dbReference type="InterPro" id="IPR046328">
    <property type="entry name" value="ETS_fam"/>
</dbReference>
<sequence length="383" mass="43936">MAGGNYEISSIFNNCYTTLYPLLQVPPDNIVPSHDRDKFLSFDTPEVNSELTAEPCSWTKDLPAMWTQQQVLDWIGYNVERNKWDASTMDLTQCEMDGQRLCQLSKDDMISMFGGLGNKLYEHLCQLREWPTSKSTDSCDLETGDYEFKLHFLEDAPYEWDLIYDIIRNEDNLHMKKELDTENFCGSSKLHSVTTTDTNFYSGPVSPASSASCGSAAESYSPRAGDSGGSDIDTEVKGYLSRDSLIYTKPDGGPNKRRRGRPRKLNSDCRDILESKKSKHSARGTHLWEFIRDILLHPDLNDGLLKWEDRSEGVFKFLRSEAVAQLWGQKKKNASMTYEKLSRAMRYYYKREILERVDGRRLVYKFGKNSSGWRLGDKATFLI</sequence>
<evidence type="ECO:0000256" key="8">
    <source>
        <dbReference type="SAM" id="MobiDB-lite"/>
    </source>
</evidence>
<evidence type="ECO:0000256" key="7">
    <source>
        <dbReference type="RuleBase" id="RU004019"/>
    </source>
</evidence>
<dbReference type="PROSITE" id="PS51433">
    <property type="entry name" value="PNT"/>
    <property type="match status" value="1"/>
</dbReference>
<dbReference type="Pfam" id="PF00178">
    <property type="entry name" value="Ets"/>
    <property type="match status" value="1"/>
</dbReference>
<evidence type="ECO:0000259" key="10">
    <source>
        <dbReference type="PROSITE" id="PS51433"/>
    </source>
</evidence>
<feature type="compositionally biased region" description="Low complexity" evidence="8">
    <location>
        <begin position="212"/>
        <end position="221"/>
    </location>
</feature>
<dbReference type="GO" id="GO:0005634">
    <property type="term" value="C:nucleus"/>
    <property type="evidence" value="ECO:0007669"/>
    <property type="project" value="UniProtKB-SubCell"/>
</dbReference>
<dbReference type="SMART" id="SM00251">
    <property type="entry name" value="SAM_PNT"/>
    <property type="match status" value="1"/>
</dbReference>
<keyword evidence="4 7" id="KW-0238">DNA-binding</keyword>
<evidence type="ECO:0000256" key="3">
    <source>
        <dbReference type="ARBA" id="ARBA00023015"/>
    </source>
</evidence>
<dbReference type="Proteomes" id="UP000694569">
    <property type="component" value="Unplaced"/>
</dbReference>
<accession>A0A8C5M6N4</accession>
<evidence type="ECO:0000256" key="2">
    <source>
        <dbReference type="ARBA" id="ARBA00005562"/>
    </source>
</evidence>
<dbReference type="Pfam" id="PF02198">
    <property type="entry name" value="SAM_PNT"/>
    <property type="match status" value="1"/>
</dbReference>
<evidence type="ECO:0000256" key="6">
    <source>
        <dbReference type="ARBA" id="ARBA00023242"/>
    </source>
</evidence>
<dbReference type="InterPro" id="IPR003118">
    <property type="entry name" value="Pointed_dom"/>
</dbReference>
<evidence type="ECO:0000259" key="9">
    <source>
        <dbReference type="PROSITE" id="PS50061"/>
    </source>
</evidence>
<dbReference type="OrthoDB" id="5961210at2759"/>
<feature type="domain" description="PNT" evidence="10">
    <location>
        <begin position="45"/>
        <end position="131"/>
    </location>
</feature>
<dbReference type="GO" id="GO:0001228">
    <property type="term" value="F:DNA-binding transcription activator activity, RNA polymerase II-specific"/>
    <property type="evidence" value="ECO:0007669"/>
    <property type="project" value="UniProtKB-ARBA"/>
</dbReference>
<evidence type="ECO:0000256" key="1">
    <source>
        <dbReference type="ARBA" id="ARBA00004123"/>
    </source>
</evidence>
<keyword evidence="12" id="KW-1185">Reference proteome</keyword>
<comment type="similarity">
    <text evidence="2 7">Belongs to the ETS family.</text>
</comment>
<dbReference type="GO" id="GO:0030154">
    <property type="term" value="P:cell differentiation"/>
    <property type="evidence" value="ECO:0007669"/>
    <property type="project" value="TreeGrafter"/>
</dbReference>
<dbReference type="Gene3D" id="1.10.150.50">
    <property type="entry name" value="Transcription Factor, Ets-1"/>
    <property type="match status" value="1"/>
</dbReference>
<evidence type="ECO:0000256" key="5">
    <source>
        <dbReference type="ARBA" id="ARBA00023163"/>
    </source>
</evidence>
<feature type="region of interest" description="Disordered" evidence="8">
    <location>
        <begin position="245"/>
        <end position="268"/>
    </location>
</feature>
<dbReference type="SMART" id="SM00413">
    <property type="entry name" value="ETS"/>
    <property type="match status" value="1"/>
</dbReference>
<dbReference type="Ensembl" id="ENSLLET00000007844.1">
    <property type="protein sequence ID" value="ENSLLEP00000007534.1"/>
    <property type="gene ID" value="ENSLLEG00000004783.1"/>
</dbReference>
<protein>
    <submittedName>
        <fullName evidence="11">E74 like ETS transcription factor 3</fullName>
    </submittedName>
</protein>
<dbReference type="SUPFAM" id="SSF47769">
    <property type="entry name" value="SAM/Pointed domain"/>
    <property type="match status" value="1"/>
</dbReference>
<proteinExistence type="inferred from homology"/>
<evidence type="ECO:0000313" key="11">
    <source>
        <dbReference type="Ensembl" id="ENSLLEP00000007534.1"/>
    </source>
</evidence>
<comment type="subcellular location">
    <subcellularLocation>
        <location evidence="1 7">Nucleus</location>
    </subcellularLocation>
</comment>
<dbReference type="InterPro" id="IPR013761">
    <property type="entry name" value="SAM/pointed_sf"/>
</dbReference>
<dbReference type="FunFam" id="1.10.10.10:FF:000136">
    <property type="entry name" value="ETS homologous factor isoform X1"/>
    <property type="match status" value="1"/>
</dbReference>
<dbReference type="GeneTree" id="ENSGT00940000158955"/>
<feature type="compositionally biased region" description="Basic residues" evidence="8">
    <location>
        <begin position="255"/>
        <end position="264"/>
    </location>
</feature>
<dbReference type="PANTHER" id="PTHR11849:SF13">
    <property type="entry name" value="ETS-RELATED TRANSCRIPTION FACTOR ELF-3"/>
    <property type="match status" value="1"/>
</dbReference>
<dbReference type="SUPFAM" id="SSF46785">
    <property type="entry name" value="Winged helix' DNA-binding domain"/>
    <property type="match status" value="1"/>
</dbReference>
<keyword evidence="6 7" id="KW-0539">Nucleus</keyword>
<evidence type="ECO:0000313" key="12">
    <source>
        <dbReference type="Proteomes" id="UP000694569"/>
    </source>
</evidence>
<dbReference type="SMR" id="A0A8C5M6N4"/>
<dbReference type="InterPro" id="IPR036388">
    <property type="entry name" value="WH-like_DNA-bd_sf"/>
</dbReference>
<dbReference type="AlphaFoldDB" id="A0A8C5M6N4"/>
<evidence type="ECO:0000256" key="4">
    <source>
        <dbReference type="ARBA" id="ARBA00023125"/>
    </source>
</evidence>